<keyword evidence="11" id="KW-0594">Phospholipid biosynthesis</keyword>
<sequence>MSEHSWCRCCRALWDSNLFQRVVSGSILGTIIVLYLLYGPPAAPFYLCSFVVAICNYEYAWLAERIVHRWTSCLHTTEFCIDSTPILSTNFDESKCAVSPWARGYPKTFAFILAALIAGGITAAFAWAKHFVHWYSLPTCALREFTLHLGMAAWLTLYCAFLTPTKTSAASLIVQQVVYSFSVLSKILCAVGQKHCFVPLSMSYVRVEVIVILIALHIPFTLPSPEKCVRCILHTFLALVGYGYVVELMFIMSDLLLQVDDGPRIALSFLAVVWGADTGAYFTGMILTWLNYKRFHKLAPHISYKKDIEGTVGGIALGLWGVILVDRLMLEDNIQSSTLQGTEYWFVFGWKLGFAVVGAAISRYGDLFASLLKRLANVKDSGKLIPGHGGLLDRVDALLFVSATFVFYHRINYPGGYVLSMEGFLSQQRALIDGAPKS</sequence>
<gene>
    <name evidence="15" type="ORF">THRCLA_09997</name>
</gene>
<keyword evidence="5 13" id="KW-0808">Transferase</keyword>
<dbReference type="STRING" id="74557.A0A1V9YTK3"/>
<dbReference type="GO" id="GO:0005886">
    <property type="term" value="C:plasma membrane"/>
    <property type="evidence" value="ECO:0007669"/>
    <property type="project" value="UniProtKB-SubCell"/>
</dbReference>
<evidence type="ECO:0000256" key="2">
    <source>
        <dbReference type="ARBA" id="ARBA00010185"/>
    </source>
</evidence>
<keyword evidence="12" id="KW-1208">Phospholipid metabolism</keyword>
<evidence type="ECO:0000256" key="4">
    <source>
        <dbReference type="ARBA" id="ARBA00022516"/>
    </source>
</evidence>
<comment type="subcellular location">
    <subcellularLocation>
        <location evidence="1">Cell membrane</location>
        <topology evidence="1">Multi-pass membrane protein</topology>
    </subcellularLocation>
</comment>
<comment type="caution">
    <text evidence="15">The sequence shown here is derived from an EMBL/GenBank/DDBJ whole genome shotgun (WGS) entry which is preliminary data.</text>
</comment>
<evidence type="ECO:0000256" key="3">
    <source>
        <dbReference type="ARBA" id="ARBA00022475"/>
    </source>
</evidence>
<keyword evidence="3" id="KW-1003">Cell membrane</keyword>
<keyword evidence="9" id="KW-0443">Lipid metabolism</keyword>
<dbReference type="GO" id="GO:0016024">
    <property type="term" value="P:CDP-diacylglycerol biosynthetic process"/>
    <property type="evidence" value="ECO:0007669"/>
    <property type="project" value="UniProtKB-UniPathway"/>
</dbReference>
<feature type="transmembrane region" description="Helical" evidence="14">
    <location>
        <begin position="44"/>
        <end position="62"/>
    </location>
</feature>
<feature type="transmembrane region" description="Helical" evidence="14">
    <location>
        <begin position="308"/>
        <end position="325"/>
    </location>
</feature>
<evidence type="ECO:0000313" key="16">
    <source>
        <dbReference type="Proteomes" id="UP000243217"/>
    </source>
</evidence>
<keyword evidence="8 14" id="KW-1133">Transmembrane helix</keyword>
<feature type="transmembrane region" description="Helical" evidence="14">
    <location>
        <begin position="18"/>
        <end position="38"/>
    </location>
</feature>
<feature type="transmembrane region" description="Helical" evidence="14">
    <location>
        <begin position="232"/>
        <end position="253"/>
    </location>
</feature>
<evidence type="ECO:0000256" key="7">
    <source>
        <dbReference type="ARBA" id="ARBA00022695"/>
    </source>
</evidence>
<evidence type="ECO:0000256" key="12">
    <source>
        <dbReference type="ARBA" id="ARBA00023264"/>
    </source>
</evidence>
<evidence type="ECO:0000256" key="1">
    <source>
        <dbReference type="ARBA" id="ARBA00004651"/>
    </source>
</evidence>
<keyword evidence="6 13" id="KW-0812">Transmembrane</keyword>
<keyword evidence="16" id="KW-1185">Reference proteome</keyword>
<comment type="similarity">
    <text evidence="2 13">Belongs to the CDS family.</text>
</comment>
<protein>
    <recommendedName>
        <fullName evidence="13">Phosphatidate cytidylyltransferase</fullName>
        <ecNumber evidence="13">2.7.7.41</ecNumber>
    </recommendedName>
</protein>
<dbReference type="UniPathway" id="UPA00557">
    <property type="reaction ID" value="UER00614"/>
</dbReference>
<feature type="transmembrane region" description="Helical" evidence="14">
    <location>
        <begin position="265"/>
        <end position="287"/>
    </location>
</feature>
<dbReference type="Proteomes" id="UP000243217">
    <property type="component" value="Unassembled WGS sequence"/>
</dbReference>
<evidence type="ECO:0000313" key="15">
    <source>
        <dbReference type="EMBL" id="OQR88961.1"/>
    </source>
</evidence>
<feature type="transmembrane region" description="Helical" evidence="14">
    <location>
        <begin position="345"/>
        <end position="365"/>
    </location>
</feature>
<keyword evidence="7 13" id="KW-0548">Nucleotidyltransferase</keyword>
<dbReference type="PANTHER" id="PTHR46382">
    <property type="entry name" value="PHOSPHATIDATE CYTIDYLYLTRANSFERASE"/>
    <property type="match status" value="1"/>
</dbReference>
<proteinExistence type="inferred from homology"/>
<dbReference type="OrthoDB" id="10260889at2759"/>
<dbReference type="EC" id="2.7.7.41" evidence="13"/>
<evidence type="ECO:0000256" key="9">
    <source>
        <dbReference type="ARBA" id="ARBA00023098"/>
    </source>
</evidence>
<accession>A0A1V9YTK3</accession>
<dbReference type="AlphaFoldDB" id="A0A1V9YTK3"/>
<feature type="transmembrane region" description="Helical" evidence="14">
    <location>
        <begin position="201"/>
        <end position="220"/>
    </location>
</feature>
<name>A0A1V9YTK3_9STRA</name>
<evidence type="ECO:0000256" key="14">
    <source>
        <dbReference type="SAM" id="Phobius"/>
    </source>
</evidence>
<comment type="catalytic activity">
    <reaction evidence="13">
        <text>a 1,2-diacyl-sn-glycero-3-phosphate + CTP + H(+) = a CDP-1,2-diacyl-sn-glycerol + diphosphate</text>
        <dbReference type="Rhea" id="RHEA:16229"/>
        <dbReference type="ChEBI" id="CHEBI:15378"/>
        <dbReference type="ChEBI" id="CHEBI:33019"/>
        <dbReference type="ChEBI" id="CHEBI:37563"/>
        <dbReference type="ChEBI" id="CHEBI:58332"/>
        <dbReference type="ChEBI" id="CHEBI:58608"/>
        <dbReference type="EC" id="2.7.7.41"/>
    </reaction>
</comment>
<evidence type="ECO:0000256" key="13">
    <source>
        <dbReference type="RuleBase" id="RU003938"/>
    </source>
</evidence>
<comment type="pathway">
    <text evidence="13">Phospholipid metabolism; CDP-diacylglycerol biosynthesis; CDP-diacylglycerol from sn-glycerol 3-phosphate: step 3/3.</text>
</comment>
<dbReference type="Pfam" id="PF01148">
    <property type="entry name" value="CTP_transf_1"/>
    <property type="match status" value="1"/>
</dbReference>
<keyword evidence="4" id="KW-0444">Lipid biosynthesis</keyword>
<dbReference type="InterPro" id="IPR000374">
    <property type="entry name" value="PC_trans"/>
</dbReference>
<reference evidence="15 16" key="1">
    <citation type="journal article" date="2014" name="Genome Biol. Evol.">
        <title>The secreted proteins of Achlya hypogyna and Thraustotheca clavata identify the ancestral oomycete secretome and reveal gene acquisitions by horizontal gene transfer.</title>
        <authorList>
            <person name="Misner I."/>
            <person name="Blouin N."/>
            <person name="Leonard G."/>
            <person name="Richards T.A."/>
            <person name="Lane C.E."/>
        </authorList>
    </citation>
    <scope>NUCLEOTIDE SEQUENCE [LARGE SCALE GENOMIC DNA]</scope>
    <source>
        <strain evidence="15 16">ATCC 34112</strain>
    </source>
</reference>
<organism evidence="15 16">
    <name type="scientific">Thraustotheca clavata</name>
    <dbReference type="NCBI Taxonomy" id="74557"/>
    <lineage>
        <taxon>Eukaryota</taxon>
        <taxon>Sar</taxon>
        <taxon>Stramenopiles</taxon>
        <taxon>Oomycota</taxon>
        <taxon>Saprolegniomycetes</taxon>
        <taxon>Saprolegniales</taxon>
        <taxon>Achlyaceae</taxon>
        <taxon>Thraustotheca</taxon>
    </lineage>
</organism>
<evidence type="ECO:0000256" key="11">
    <source>
        <dbReference type="ARBA" id="ARBA00023209"/>
    </source>
</evidence>
<dbReference type="GO" id="GO:0004605">
    <property type="term" value="F:phosphatidate cytidylyltransferase activity"/>
    <property type="evidence" value="ECO:0007669"/>
    <property type="project" value="UniProtKB-EC"/>
</dbReference>
<dbReference type="PROSITE" id="PS01315">
    <property type="entry name" value="CDS"/>
    <property type="match status" value="1"/>
</dbReference>
<feature type="transmembrane region" description="Helical" evidence="14">
    <location>
        <begin position="109"/>
        <end position="127"/>
    </location>
</feature>
<evidence type="ECO:0000256" key="10">
    <source>
        <dbReference type="ARBA" id="ARBA00023136"/>
    </source>
</evidence>
<dbReference type="PANTHER" id="PTHR46382:SF1">
    <property type="entry name" value="PHOSPHATIDATE CYTIDYLYLTRANSFERASE"/>
    <property type="match status" value="1"/>
</dbReference>
<evidence type="ECO:0000256" key="8">
    <source>
        <dbReference type="ARBA" id="ARBA00022989"/>
    </source>
</evidence>
<evidence type="ECO:0000256" key="6">
    <source>
        <dbReference type="ARBA" id="ARBA00022692"/>
    </source>
</evidence>
<evidence type="ECO:0000256" key="5">
    <source>
        <dbReference type="ARBA" id="ARBA00022679"/>
    </source>
</evidence>
<keyword evidence="10 14" id="KW-0472">Membrane</keyword>
<dbReference type="EMBL" id="JNBS01002926">
    <property type="protein sequence ID" value="OQR88961.1"/>
    <property type="molecule type" value="Genomic_DNA"/>
</dbReference>